<evidence type="ECO:0000256" key="5">
    <source>
        <dbReference type="ARBA" id="ARBA00022989"/>
    </source>
</evidence>
<dbReference type="SUPFAM" id="SSF111352">
    <property type="entry name" value="Ammonium transporter"/>
    <property type="match status" value="1"/>
</dbReference>
<dbReference type="InterPro" id="IPR018047">
    <property type="entry name" value="Ammonium_transpt_CS"/>
</dbReference>
<evidence type="ECO:0000259" key="10">
    <source>
        <dbReference type="Pfam" id="PF00909"/>
    </source>
</evidence>
<feature type="transmembrane region" description="Helical" evidence="9">
    <location>
        <begin position="226"/>
        <end position="246"/>
    </location>
</feature>
<evidence type="ECO:0000313" key="11">
    <source>
        <dbReference type="EMBL" id="XCG62162.1"/>
    </source>
</evidence>
<feature type="transmembrane region" description="Helical" evidence="9">
    <location>
        <begin position="261"/>
        <end position="279"/>
    </location>
</feature>
<dbReference type="Gene3D" id="1.10.3430.10">
    <property type="entry name" value="Ammonium transporter AmtB like domains"/>
    <property type="match status" value="1"/>
</dbReference>
<evidence type="ECO:0000256" key="8">
    <source>
        <dbReference type="ARBA" id="ARBA00050025"/>
    </source>
</evidence>
<reference evidence="11" key="1">
    <citation type="submission" date="2024-05" db="EMBL/GenBank/DDBJ databases">
        <authorList>
            <person name="Cai S.Y."/>
            <person name="Jin L.M."/>
            <person name="Li H.R."/>
        </authorList>
    </citation>
    <scope>NUCLEOTIDE SEQUENCE</scope>
    <source>
        <strain evidence="11">A5-74</strain>
    </source>
</reference>
<feature type="transmembrane region" description="Helical" evidence="9">
    <location>
        <begin position="46"/>
        <end position="64"/>
    </location>
</feature>
<evidence type="ECO:0000256" key="6">
    <source>
        <dbReference type="ARBA" id="ARBA00023136"/>
    </source>
</evidence>
<evidence type="ECO:0000256" key="4">
    <source>
        <dbReference type="ARBA" id="ARBA00022692"/>
    </source>
</evidence>
<dbReference type="InterPro" id="IPR029020">
    <property type="entry name" value="Ammonium/urea_transptr"/>
</dbReference>
<dbReference type="InterPro" id="IPR024041">
    <property type="entry name" value="NH4_transpt_AmtB-like_dom"/>
</dbReference>
<keyword evidence="6 9" id="KW-0472">Membrane</keyword>
<dbReference type="InterPro" id="IPR001905">
    <property type="entry name" value="Ammonium_transpt"/>
</dbReference>
<feature type="transmembrane region" description="Helical" evidence="9">
    <location>
        <begin position="344"/>
        <end position="365"/>
    </location>
</feature>
<dbReference type="NCBIfam" id="TIGR00836">
    <property type="entry name" value="amt"/>
    <property type="match status" value="1"/>
</dbReference>
<dbReference type="RefSeq" id="WP_353647777.1">
    <property type="nucleotide sequence ID" value="NZ_CP159218.1"/>
</dbReference>
<evidence type="ECO:0000256" key="1">
    <source>
        <dbReference type="ARBA" id="ARBA00004141"/>
    </source>
</evidence>
<feature type="transmembrane region" description="Helical" evidence="9">
    <location>
        <begin position="12"/>
        <end position="34"/>
    </location>
</feature>
<dbReference type="PROSITE" id="PS01219">
    <property type="entry name" value="AMMONIUM_TRANSP"/>
    <property type="match status" value="1"/>
</dbReference>
<evidence type="ECO:0000256" key="3">
    <source>
        <dbReference type="ARBA" id="ARBA00022448"/>
    </source>
</evidence>
<feature type="transmembrane region" description="Helical" evidence="9">
    <location>
        <begin position="151"/>
        <end position="172"/>
    </location>
</feature>
<evidence type="ECO:0000256" key="2">
    <source>
        <dbReference type="ARBA" id="ARBA00005887"/>
    </source>
</evidence>
<dbReference type="GO" id="GO:0005886">
    <property type="term" value="C:plasma membrane"/>
    <property type="evidence" value="ECO:0007669"/>
    <property type="project" value="UniProtKB-SubCell"/>
</dbReference>
<dbReference type="PANTHER" id="PTHR43029:SF10">
    <property type="entry name" value="AMMONIUM TRANSPORTER MEP2"/>
    <property type="match status" value="1"/>
</dbReference>
<comment type="similarity">
    <text evidence="2 9">Belongs to the ammonia transporter channel (TC 1.A.11.2) family.</text>
</comment>
<dbReference type="AlphaFoldDB" id="A0AAU8DJ01"/>
<dbReference type="PANTHER" id="PTHR43029">
    <property type="entry name" value="AMMONIUM TRANSPORTER MEP2"/>
    <property type="match status" value="1"/>
</dbReference>
<dbReference type="Pfam" id="PF00909">
    <property type="entry name" value="Ammonium_transp"/>
    <property type="match status" value="1"/>
</dbReference>
<keyword evidence="7 9" id="KW-0924">Ammonia transport</keyword>
<comment type="subcellular location">
    <subcellularLocation>
        <location evidence="9">Cell membrane</location>
        <topology evidence="9">Multi-pass membrane protein</topology>
    </subcellularLocation>
    <subcellularLocation>
        <location evidence="1">Membrane</location>
        <topology evidence="1">Multi-pass membrane protein</topology>
    </subcellularLocation>
</comment>
<proteinExistence type="inferred from homology"/>
<sequence length="477" mass="49123">MPEDAFKLDSGNTAFMILAAALVLLMTPGLALFYGGMTRSKSVLNMMMMSFGAMGVVAIIYVLWGYSMTFGPDKGGIIGNPFEFFGLNGLSDAIPLGIKNDAGADLFSSNSLMAGYGVPWTVAVGFQMTFAIITVALVSGAIADRVKFGTWMIFAAIWVTIVYFPIAHMVWGGGWLGGTGPIATSMSTPIDFAGGTVVHINAGMAGLILAIIIGKRRGFGKEPMKPHNLTLVMLGAALLWFGWFGFNAGSEFAADGIAGQAWLNTTVATAAAMLGWLVIEKLRDKHATSLGAASGVVAGLVAITPAAAAVDSIGAIFIGLIAGALCALAVSLKYRFGYDDSLDVVGVHLVGGLVGTILIGFFAHLPSDDPMLSTFAPPGAQNGLFYGGGWTQLGTQTVVALIAVAVSGVLTAIIALAIKYTIGWRVPEEDEADGIDITVHGETAYDIEVSGSGGSGGILKATGTAAAPAYIEKGVTA</sequence>
<evidence type="ECO:0000256" key="7">
    <source>
        <dbReference type="ARBA" id="ARBA00023177"/>
    </source>
</evidence>
<dbReference type="InterPro" id="IPR002229">
    <property type="entry name" value="RhesusRHD"/>
</dbReference>
<feature type="transmembrane region" description="Helical" evidence="9">
    <location>
        <begin position="313"/>
        <end position="332"/>
    </location>
</feature>
<gene>
    <name evidence="11" type="ORF">ABLG96_12840</name>
</gene>
<organism evidence="11">
    <name type="scientific">Nakamurella sp. A5-74</name>
    <dbReference type="NCBI Taxonomy" id="3158264"/>
    <lineage>
        <taxon>Bacteria</taxon>
        <taxon>Bacillati</taxon>
        <taxon>Actinomycetota</taxon>
        <taxon>Actinomycetes</taxon>
        <taxon>Nakamurellales</taxon>
        <taxon>Nakamurellaceae</taxon>
        <taxon>Nakamurella</taxon>
    </lineage>
</organism>
<dbReference type="GO" id="GO:0008519">
    <property type="term" value="F:ammonium channel activity"/>
    <property type="evidence" value="ECO:0007669"/>
    <property type="project" value="InterPro"/>
</dbReference>
<accession>A0AAU8DJ01</accession>
<evidence type="ECO:0000256" key="9">
    <source>
        <dbReference type="RuleBase" id="RU362002"/>
    </source>
</evidence>
<feature type="transmembrane region" description="Helical" evidence="9">
    <location>
        <begin position="286"/>
        <end position="307"/>
    </location>
</feature>
<feature type="transmembrane region" description="Helical" evidence="9">
    <location>
        <begin position="118"/>
        <end position="139"/>
    </location>
</feature>
<dbReference type="EMBL" id="CP159218">
    <property type="protein sequence ID" value="XCG62162.1"/>
    <property type="molecule type" value="Genomic_DNA"/>
</dbReference>
<keyword evidence="3 9" id="KW-0813">Transport</keyword>
<feature type="transmembrane region" description="Helical" evidence="9">
    <location>
        <begin position="192"/>
        <end position="214"/>
    </location>
</feature>
<dbReference type="PRINTS" id="PR00342">
    <property type="entry name" value="RHESUSRHD"/>
</dbReference>
<protein>
    <recommendedName>
        <fullName evidence="8 9">Ammonium transporter</fullName>
    </recommendedName>
</protein>
<keyword evidence="4 9" id="KW-0812">Transmembrane</keyword>
<feature type="transmembrane region" description="Helical" evidence="9">
    <location>
        <begin position="398"/>
        <end position="418"/>
    </location>
</feature>
<name>A0AAU8DJ01_9ACTN</name>
<feature type="domain" description="Ammonium transporter AmtB-like" evidence="10">
    <location>
        <begin position="14"/>
        <end position="445"/>
    </location>
</feature>
<keyword evidence="5 9" id="KW-1133">Transmembrane helix</keyword>